<sequence>MNQEMIWITSQLLKNAPPKTHKTLLQTVINRICMKDRHNVSGIEPELDTTIH</sequence>
<evidence type="ECO:0000313" key="1">
    <source>
        <dbReference type="EMBL" id="CAH1220801.1"/>
    </source>
</evidence>
<dbReference type="EMBL" id="CAKMMG010000010">
    <property type="protein sequence ID" value="CAH1220801.1"/>
    <property type="molecule type" value="Genomic_DNA"/>
</dbReference>
<comment type="caution">
    <text evidence="1">The sequence shown here is derived from an EMBL/GenBank/DDBJ whole genome shotgun (WGS) entry which is preliminary data.</text>
</comment>
<gene>
    <name evidence="1" type="ORF">PAECIP111892_04922</name>
</gene>
<evidence type="ECO:0000313" key="2">
    <source>
        <dbReference type="Proteomes" id="UP000838324"/>
    </source>
</evidence>
<dbReference type="Proteomes" id="UP000838324">
    <property type="component" value="Unassembled WGS sequence"/>
</dbReference>
<organism evidence="1 2">
    <name type="scientific">Paenibacillus auburnensis</name>
    <dbReference type="NCBI Taxonomy" id="2905649"/>
    <lineage>
        <taxon>Bacteria</taxon>
        <taxon>Bacillati</taxon>
        <taxon>Bacillota</taxon>
        <taxon>Bacilli</taxon>
        <taxon>Bacillales</taxon>
        <taxon>Paenibacillaceae</taxon>
        <taxon>Paenibacillus</taxon>
    </lineage>
</organism>
<keyword evidence="2" id="KW-1185">Reference proteome</keyword>
<protein>
    <submittedName>
        <fullName evidence="1">Uncharacterized protein</fullName>
    </submittedName>
</protein>
<proteinExistence type="predicted"/>
<name>A0ABM9CRW0_9BACL</name>
<accession>A0ABM9CRW0</accession>
<reference evidence="1" key="1">
    <citation type="submission" date="2022-01" db="EMBL/GenBank/DDBJ databases">
        <authorList>
            <person name="Criscuolo A."/>
        </authorList>
    </citation>
    <scope>NUCLEOTIDE SEQUENCE</scope>
    <source>
        <strain evidence="1">CIP111892</strain>
    </source>
</reference>